<evidence type="ECO:0000313" key="2">
    <source>
        <dbReference type="Proteomes" id="UP000324832"/>
    </source>
</evidence>
<keyword evidence="2" id="KW-1185">Reference proteome</keyword>
<accession>A0A5E4PK97</accession>
<gene>
    <name evidence="1" type="ORF">LSINAPIS_LOCUS163</name>
</gene>
<dbReference type="AlphaFoldDB" id="A0A5E4PK97"/>
<sequence>MFMWFRRGAFKTSLQLIASSRNSTKSSIYQSTGTPQTRPIRVMLKVGITAVYFAIVKIWLVRKSLAAWAFENLSLTL</sequence>
<evidence type="ECO:0000313" key="1">
    <source>
        <dbReference type="EMBL" id="VVC86320.1"/>
    </source>
</evidence>
<protein>
    <submittedName>
        <fullName evidence="1">Uncharacterized protein</fullName>
    </submittedName>
</protein>
<name>A0A5E4PK97_9NEOP</name>
<organism evidence="1 2">
    <name type="scientific">Leptidea sinapis</name>
    <dbReference type="NCBI Taxonomy" id="189913"/>
    <lineage>
        <taxon>Eukaryota</taxon>
        <taxon>Metazoa</taxon>
        <taxon>Ecdysozoa</taxon>
        <taxon>Arthropoda</taxon>
        <taxon>Hexapoda</taxon>
        <taxon>Insecta</taxon>
        <taxon>Pterygota</taxon>
        <taxon>Neoptera</taxon>
        <taxon>Endopterygota</taxon>
        <taxon>Lepidoptera</taxon>
        <taxon>Glossata</taxon>
        <taxon>Ditrysia</taxon>
        <taxon>Papilionoidea</taxon>
        <taxon>Pieridae</taxon>
        <taxon>Dismorphiinae</taxon>
        <taxon>Leptidea</taxon>
    </lineage>
</organism>
<reference evidence="1 2" key="1">
    <citation type="submission" date="2017-07" db="EMBL/GenBank/DDBJ databases">
        <authorList>
            <person name="Talla V."/>
            <person name="Backstrom N."/>
        </authorList>
    </citation>
    <scope>NUCLEOTIDE SEQUENCE [LARGE SCALE GENOMIC DNA]</scope>
</reference>
<proteinExistence type="predicted"/>
<dbReference type="EMBL" id="FZQP02000002">
    <property type="protein sequence ID" value="VVC86320.1"/>
    <property type="molecule type" value="Genomic_DNA"/>
</dbReference>
<dbReference type="Proteomes" id="UP000324832">
    <property type="component" value="Unassembled WGS sequence"/>
</dbReference>